<feature type="transmembrane region" description="Helical" evidence="1">
    <location>
        <begin position="6"/>
        <end position="30"/>
    </location>
</feature>
<evidence type="ECO:0008006" key="4">
    <source>
        <dbReference type="Google" id="ProtNLM"/>
    </source>
</evidence>
<evidence type="ECO:0000313" key="2">
    <source>
        <dbReference type="EMBL" id="PCR99357.1"/>
    </source>
</evidence>
<evidence type="ECO:0000256" key="1">
    <source>
        <dbReference type="SAM" id="Phobius"/>
    </source>
</evidence>
<dbReference type="InterPro" id="IPR006750">
    <property type="entry name" value="YdcZ"/>
</dbReference>
<gene>
    <name evidence="2" type="ORF">RT41_GL001998</name>
</gene>
<feature type="transmembrane region" description="Helical" evidence="1">
    <location>
        <begin position="298"/>
        <end position="318"/>
    </location>
</feature>
<comment type="caution">
    <text evidence="2">The sequence shown here is derived from an EMBL/GenBank/DDBJ whole genome shotgun (WGS) entry which is preliminary data.</text>
</comment>
<dbReference type="AlphaFoldDB" id="A0A2A5RJJ3"/>
<proteinExistence type="predicted"/>
<sequence>MSSQKLQINIFGGIMFLYLGLAMVGGFLLANQNPINADLRKTFGSPFLTSAFSNLMGSIFLGLITVVTTKALFPSWTFVIQQPAWIWLGGLLGGIFLTSNVLLFPRLGAVQTVILPILGQIIMGTLIDTCGWFGAMQLSIGGTRITGILITLIGVLVAVVLPNLKEKSQNQKQKGLILWRLWAIFVGALSAMQQAINGHLGVLLGNSAQAAFLSFLIGFLAILFVSLFADKRVPNLSDFKKMKPWNYIGGILGGTFVLATVLAVPQIGAGLTIMMGLLGQILGSMLVQQFGWWRSERYQIQVWQVVGIATMLVGIVIIKFL</sequence>
<keyword evidence="1" id="KW-1133">Transmembrane helix</keyword>
<feature type="transmembrane region" description="Helical" evidence="1">
    <location>
        <begin position="51"/>
        <end position="73"/>
    </location>
</feature>
<feature type="transmembrane region" description="Helical" evidence="1">
    <location>
        <begin position="85"/>
        <end position="104"/>
    </location>
</feature>
<keyword evidence="3" id="KW-1185">Reference proteome</keyword>
<keyword evidence="1" id="KW-0472">Membrane</keyword>
<protein>
    <recommendedName>
        <fullName evidence="4">Orotate transporter</fullName>
    </recommendedName>
</protein>
<feature type="transmembrane region" description="Helical" evidence="1">
    <location>
        <begin position="141"/>
        <end position="164"/>
    </location>
</feature>
<feature type="transmembrane region" description="Helical" evidence="1">
    <location>
        <begin position="176"/>
        <end position="196"/>
    </location>
</feature>
<name>A0A2A5RJJ3_9LACT</name>
<dbReference type="EMBL" id="JXJU01000009">
    <property type="protein sequence ID" value="PCR99357.1"/>
    <property type="molecule type" value="Genomic_DNA"/>
</dbReference>
<feature type="transmembrane region" description="Helical" evidence="1">
    <location>
        <begin position="208"/>
        <end position="229"/>
    </location>
</feature>
<dbReference type="Proteomes" id="UP000218181">
    <property type="component" value="Unassembled WGS sequence"/>
</dbReference>
<feature type="transmembrane region" description="Helical" evidence="1">
    <location>
        <begin position="113"/>
        <end position="135"/>
    </location>
</feature>
<dbReference type="PANTHER" id="PTHR34821">
    <property type="entry name" value="INNER MEMBRANE PROTEIN YDCZ"/>
    <property type="match status" value="1"/>
</dbReference>
<dbReference type="Pfam" id="PF04657">
    <property type="entry name" value="DMT_YdcZ"/>
    <property type="match status" value="2"/>
</dbReference>
<dbReference type="GO" id="GO:0005886">
    <property type="term" value="C:plasma membrane"/>
    <property type="evidence" value="ECO:0007669"/>
    <property type="project" value="TreeGrafter"/>
</dbReference>
<reference evidence="2 3" key="1">
    <citation type="submission" date="2014-12" db="EMBL/GenBank/DDBJ databases">
        <title>Draft genome sequences of 10 type strains of Lactococcus.</title>
        <authorList>
            <person name="Sun Z."/>
            <person name="Zhong Z."/>
            <person name="Liu W."/>
            <person name="Zhang W."/>
            <person name="Zhang H."/>
        </authorList>
    </citation>
    <scope>NUCLEOTIDE SEQUENCE [LARGE SCALE GENOMIC DNA]</scope>
    <source>
        <strain evidence="2 3">JCM 16395</strain>
    </source>
</reference>
<evidence type="ECO:0000313" key="3">
    <source>
        <dbReference type="Proteomes" id="UP000218181"/>
    </source>
</evidence>
<keyword evidence="1" id="KW-0812">Transmembrane</keyword>
<dbReference type="STRING" id="1291764.GCA_001311235_01459"/>
<accession>A0A2A5RJJ3</accession>
<dbReference type="PANTHER" id="PTHR34821:SF2">
    <property type="entry name" value="INNER MEMBRANE PROTEIN YDCZ"/>
    <property type="match status" value="1"/>
</dbReference>
<feature type="transmembrane region" description="Helical" evidence="1">
    <location>
        <begin position="250"/>
        <end position="278"/>
    </location>
</feature>
<organism evidence="2 3">
    <name type="scientific">Lactococcus fujiensis JCM 16395</name>
    <dbReference type="NCBI Taxonomy" id="1291764"/>
    <lineage>
        <taxon>Bacteria</taxon>
        <taxon>Bacillati</taxon>
        <taxon>Bacillota</taxon>
        <taxon>Bacilli</taxon>
        <taxon>Lactobacillales</taxon>
        <taxon>Streptococcaceae</taxon>
        <taxon>Lactococcus</taxon>
    </lineage>
</organism>